<dbReference type="InterPro" id="IPR037034">
    <property type="entry name" value="RNA_pol_Rpb2_2_sf"/>
</dbReference>
<comment type="function">
    <text evidence="12">DNA-dependent RNA polymerase catalyzes the transcription of DNA into RNA using the four ribonucleoside triphosphates as substrates.</text>
</comment>
<dbReference type="InterPro" id="IPR007642">
    <property type="entry name" value="RNA_pol_Rpb2_2"/>
</dbReference>
<dbReference type="FunFam" id="3.90.1110.10:FF:000006">
    <property type="entry name" value="DNA-directed RNA polymerase subunit beta"/>
    <property type="match status" value="1"/>
</dbReference>
<evidence type="ECO:0000256" key="10">
    <source>
        <dbReference type="ARBA" id="ARBA00023242"/>
    </source>
</evidence>
<comment type="caution">
    <text evidence="20">The sequence shown here is derived from an EMBL/GenBank/DDBJ whole genome shotgun (WGS) entry which is preliminary data.</text>
</comment>
<evidence type="ECO:0000313" key="21">
    <source>
        <dbReference type="Proteomes" id="UP000789572"/>
    </source>
</evidence>
<dbReference type="Gene3D" id="2.40.50.150">
    <property type="match status" value="1"/>
</dbReference>
<dbReference type="GO" id="GO:0003677">
    <property type="term" value="F:DNA binding"/>
    <property type="evidence" value="ECO:0007669"/>
    <property type="project" value="InterPro"/>
</dbReference>
<dbReference type="Gene3D" id="3.90.1800.10">
    <property type="entry name" value="RNA polymerase alpha subunit dimerisation domain"/>
    <property type="match status" value="1"/>
</dbReference>
<evidence type="ECO:0000256" key="12">
    <source>
        <dbReference type="RuleBase" id="RU363031"/>
    </source>
</evidence>
<feature type="domain" description="RNA polymerase Rpb2" evidence="17">
    <location>
        <begin position="466"/>
        <end position="529"/>
    </location>
</feature>
<evidence type="ECO:0000259" key="19">
    <source>
        <dbReference type="Pfam" id="PF04567"/>
    </source>
</evidence>
<evidence type="ECO:0000256" key="8">
    <source>
        <dbReference type="ARBA" id="ARBA00022833"/>
    </source>
</evidence>
<feature type="domain" description="RNA polymerase Rpb2" evidence="18">
    <location>
        <begin position="566"/>
        <end position="627"/>
    </location>
</feature>
<dbReference type="PANTHER" id="PTHR20856">
    <property type="entry name" value="DNA-DIRECTED RNA POLYMERASE I SUBUNIT 2"/>
    <property type="match status" value="1"/>
</dbReference>
<keyword evidence="10" id="KW-0539">Nucleus</keyword>
<organism evidence="20 21">
    <name type="scientific">Paraglomus occultum</name>
    <dbReference type="NCBI Taxonomy" id="144539"/>
    <lineage>
        <taxon>Eukaryota</taxon>
        <taxon>Fungi</taxon>
        <taxon>Fungi incertae sedis</taxon>
        <taxon>Mucoromycota</taxon>
        <taxon>Glomeromycotina</taxon>
        <taxon>Glomeromycetes</taxon>
        <taxon>Paraglomerales</taxon>
        <taxon>Paraglomeraceae</taxon>
        <taxon>Paraglomus</taxon>
    </lineage>
</organism>
<dbReference type="Pfam" id="PF00562">
    <property type="entry name" value="RNA_pol_Rpb2_6"/>
    <property type="match status" value="1"/>
</dbReference>
<dbReference type="InterPro" id="IPR037033">
    <property type="entry name" value="DNA-dir_RNAP_su2_hyb_sf"/>
</dbReference>
<sequence length="1150" mass="130022">MTESKVSSTYEKQFTANRDESFEALKQARYGGKGLSDPIKTVEDKWQLLPAFLKVKGLVKQHIDSFNYYINVDLKKIVRANERISSDVDPRFWLKFTDIRVGMPERPDQLDQNRIFTPHECRLRDLTYSAQIYVDIHYVRGNQRVQRKNVSIGRMPIMLRSSHCVLTGKSDAELAQMCECPLDPGGYFIVKGTEKVILIQEQLSKNRIIVEKGDKKAVQAYVTSSTHERKSKTYIIAKNDVKNDKIYLKHNSISDDIPIVIVMKAMGVQSDKEIAQLISGGNQTFLNMFAPNIEECAQMKIFTQQQALDYIGSKVKVTRKIATVRRPMAEEALEILATVVLAHVPVENLDFRPKCIYIAIMIRRVLMAMANESLMDDRDYVGNKRLELAGSLLSLLFEDLFKKFNHDLKTNIDKVLKKPNRAQEFDVYNQLQCHGDHITSGFVRAISTGNWSLKRFKMERAGISHVLSRLSYISALGTMTRISSHFEKTRKISGPRALQPSQWGMLCPADTPEGEACGLVKNLALMTHITTDDEEEPLKRLAFILGVEDVSLFTGAELYRPNTYMVFLNGLMLGITRRPMKFVRDFRKLRRRGRISEFVSIYVNHHHAAVHIASDGGRVCRPLIIVDNMAPKVTNNHIQLLKQGKLGFADFLKRGLVEYLDVNEENDSNIAIYEREIIPETTHLEIEPFTILGAVAGLIPYPHHNQSPRNTYQCAMGKQAIGAIAFNQFERIDTLLYLMVYPQQPLVKTKTIELIGYDKLPAGQNAIVAVMSYSGYDIEDALVLNKASIDRGFGRCQVMRKYVSVLKKYPNGTFDRLADPHQDRKYDILEADGIAGVGERIAPSQVYINKQTPTNLTTLVSNVDISANTYKNAPLFYKSPEPGYVDKVILTTTDSDQTLIKVLIRQTRVPELGDKFSSRHGQKGVCGIIVPQEDMPFTDQGICPDIIMNPHGFPSRMTVGKMIELLAAKAGILKGKLQYGTAFSGSKVEDMSRILIENGFSYSGKDYVTSGVTGEPLQAYIFFGPVYYQKLKHMVVDKMHARARGPRAVLTRQPTEGRSRDGGLRLGEMERDCLVGYGASMLLMERLMLSSDEFDVHVCENCGLLGHQGWCQHCRSSKYMVTMQMPYAAKLLFQELQSMNIVPRLVLEEF</sequence>
<feature type="domain" description="RNA polymerase Rpb2" evidence="19">
    <location>
        <begin position="648"/>
        <end position="677"/>
    </location>
</feature>
<keyword evidence="9 12" id="KW-0804">Transcription</keyword>
<dbReference type="GO" id="GO:0003899">
    <property type="term" value="F:DNA-directed RNA polymerase activity"/>
    <property type="evidence" value="ECO:0007669"/>
    <property type="project" value="UniProtKB-EC"/>
</dbReference>
<comment type="subcellular location">
    <subcellularLocation>
        <location evidence="1">Nucleus</location>
    </subcellularLocation>
</comment>
<dbReference type="PROSITE" id="PS01166">
    <property type="entry name" value="RNA_POL_BETA"/>
    <property type="match status" value="1"/>
</dbReference>
<dbReference type="Gene3D" id="3.90.1070.20">
    <property type="match status" value="1"/>
</dbReference>
<evidence type="ECO:0000256" key="11">
    <source>
        <dbReference type="RuleBase" id="RU000434"/>
    </source>
</evidence>
<keyword evidence="3 12" id="KW-0240">DNA-directed RNA polymerase</keyword>
<dbReference type="GO" id="GO:0006383">
    <property type="term" value="P:transcription by RNA polymerase III"/>
    <property type="evidence" value="ECO:0007669"/>
    <property type="project" value="UniProtKB-ARBA"/>
</dbReference>
<evidence type="ECO:0000256" key="6">
    <source>
        <dbReference type="ARBA" id="ARBA00022723"/>
    </source>
</evidence>
<evidence type="ECO:0000256" key="9">
    <source>
        <dbReference type="ARBA" id="ARBA00023163"/>
    </source>
</evidence>
<dbReference type="InterPro" id="IPR007646">
    <property type="entry name" value="RNA_pol_Rpb2_4"/>
</dbReference>
<dbReference type="GO" id="GO:0008270">
    <property type="term" value="F:zinc ion binding"/>
    <property type="evidence" value="ECO:0007669"/>
    <property type="project" value="UniProtKB-KW"/>
</dbReference>
<evidence type="ECO:0000256" key="2">
    <source>
        <dbReference type="ARBA" id="ARBA00006835"/>
    </source>
</evidence>
<dbReference type="InterPro" id="IPR007647">
    <property type="entry name" value="RNA_pol_Rpb2_5"/>
</dbReference>
<keyword evidence="4 12" id="KW-0808">Transferase</keyword>
<feature type="domain" description="DNA-directed RNA polymerase subunit 2 hybrid-binding" evidence="13">
    <location>
        <begin position="695"/>
        <end position="1060"/>
    </location>
</feature>
<dbReference type="Pfam" id="PF04567">
    <property type="entry name" value="RNA_pol_Rpb2_5"/>
    <property type="match status" value="1"/>
</dbReference>
<dbReference type="CDD" id="cd00653">
    <property type="entry name" value="RNA_pol_B_RPB2"/>
    <property type="match status" value="1"/>
</dbReference>
<dbReference type="Pfam" id="PF04563">
    <property type="entry name" value="RNA_pol_Rpb2_1"/>
    <property type="match status" value="1"/>
</dbReference>
<evidence type="ECO:0000259" key="13">
    <source>
        <dbReference type="Pfam" id="PF00562"/>
    </source>
</evidence>
<evidence type="ECO:0000313" key="20">
    <source>
        <dbReference type="EMBL" id="CAG8553402.1"/>
    </source>
</evidence>
<accession>A0A9N9B717</accession>
<feature type="domain" description="RNA polymerase Rpb2" evidence="14">
    <location>
        <begin position="1062"/>
        <end position="1147"/>
    </location>
</feature>
<dbReference type="FunFam" id="2.40.270.10:FF:000006">
    <property type="entry name" value="DNA-directed RNA polymerase subunit beta"/>
    <property type="match status" value="1"/>
</dbReference>
<dbReference type="InterPro" id="IPR007641">
    <property type="entry name" value="RNA_pol_Rpb2_7"/>
</dbReference>
<dbReference type="Pfam" id="PF04561">
    <property type="entry name" value="RNA_pol_Rpb2_2"/>
    <property type="match status" value="1"/>
</dbReference>
<dbReference type="InterPro" id="IPR007644">
    <property type="entry name" value="RNA_pol_bsu_protrusion"/>
</dbReference>
<dbReference type="InterPro" id="IPR007120">
    <property type="entry name" value="DNA-dir_RNAP_su2_dom"/>
</dbReference>
<feature type="domain" description="RNA polymerase beta subunit protrusion" evidence="16">
    <location>
        <begin position="57"/>
        <end position="440"/>
    </location>
</feature>
<evidence type="ECO:0000256" key="5">
    <source>
        <dbReference type="ARBA" id="ARBA00022695"/>
    </source>
</evidence>
<evidence type="ECO:0000256" key="3">
    <source>
        <dbReference type="ARBA" id="ARBA00022478"/>
    </source>
</evidence>
<dbReference type="Gene3D" id="2.40.270.10">
    <property type="entry name" value="DNA-directed RNA polymerase, subunit 2, domain 6"/>
    <property type="match status" value="1"/>
</dbReference>
<dbReference type="OrthoDB" id="10248617at2759"/>
<dbReference type="EMBL" id="CAJVPJ010000743">
    <property type="protein sequence ID" value="CAG8553402.1"/>
    <property type="molecule type" value="Genomic_DNA"/>
</dbReference>
<dbReference type="EC" id="2.7.7.6" evidence="12"/>
<evidence type="ECO:0000256" key="4">
    <source>
        <dbReference type="ARBA" id="ARBA00022679"/>
    </source>
</evidence>
<proteinExistence type="inferred from homology"/>
<keyword evidence="6" id="KW-0479">Metal-binding</keyword>
<keyword evidence="8" id="KW-0862">Zinc</keyword>
<dbReference type="Pfam" id="PF04565">
    <property type="entry name" value="RNA_pol_Rpb2_3"/>
    <property type="match status" value="1"/>
</dbReference>
<evidence type="ECO:0000259" key="16">
    <source>
        <dbReference type="Pfam" id="PF04563"/>
    </source>
</evidence>
<gene>
    <name evidence="20" type="ORF">POCULU_LOCUS5138</name>
</gene>
<comment type="catalytic activity">
    <reaction evidence="12">
        <text>RNA(n) + a ribonucleoside 5'-triphosphate = RNA(n+1) + diphosphate</text>
        <dbReference type="Rhea" id="RHEA:21248"/>
        <dbReference type="Rhea" id="RHEA-COMP:14527"/>
        <dbReference type="Rhea" id="RHEA-COMP:17342"/>
        <dbReference type="ChEBI" id="CHEBI:33019"/>
        <dbReference type="ChEBI" id="CHEBI:61557"/>
        <dbReference type="ChEBI" id="CHEBI:140395"/>
        <dbReference type="EC" id="2.7.7.6"/>
    </reaction>
</comment>
<dbReference type="Pfam" id="PF04560">
    <property type="entry name" value="RNA_pol_Rpb2_7"/>
    <property type="match status" value="1"/>
</dbReference>
<reference evidence="20" key="1">
    <citation type="submission" date="2021-06" db="EMBL/GenBank/DDBJ databases">
        <authorList>
            <person name="Kallberg Y."/>
            <person name="Tangrot J."/>
            <person name="Rosling A."/>
        </authorList>
    </citation>
    <scope>NUCLEOTIDE SEQUENCE</scope>
    <source>
        <strain evidence="20">IA702</strain>
    </source>
</reference>
<keyword evidence="21" id="KW-1185">Reference proteome</keyword>
<dbReference type="GO" id="GO:0032549">
    <property type="term" value="F:ribonucleoside binding"/>
    <property type="evidence" value="ECO:0007669"/>
    <property type="project" value="InterPro"/>
</dbReference>
<dbReference type="Gene3D" id="3.90.1110.10">
    <property type="entry name" value="RNA polymerase Rpb2, domain 2"/>
    <property type="match status" value="1"/>
</dbReference>
<dbReference type="FunFam" id="2.40.270.10:FF:000011">
    <property type="entry name" value="DNA-directed RNA polymerase subunit beta"/>
    <property type="match status" value="1"/>
</dbReference>
<evidence type="ECO:0000259" key="17">
    <source>
        <dbReference type="Pfam" id="PF04565"/>
    </source>
</evidence>
<dbReference type="Proteomes" id="UP000789572">
    <property type="component" value="Unassembled WGS sequence"/>
</dbReference>
<dbReference type="Pfam" id="PF04566">
    <property type="entry name" value="RNA_pol_Rpb2_4"/>
    <property type="match status" value="1"/>
</dbReference>
<protein>
    <recommendedName>
        <fullName evidence="12">DNA-directed RNA polymerase subunit beta</fullName>
        <ecNumber evidence="12">2.7.7.6</ecNumber>
    </recommendedName>
</protein>
<feature type="domain" description="RNA polymerase Rpb2" evidence="15">
    <location>
        <begin position="205"/>
        <end position="387"/>
    </location>
</feature>
<dbReference type="FunFam" id="3.90.1070.20:FF:000002">
    <property type="entry name" value="DNA-directed RNA polymerase subunit beta"/>
    <property type="match status" value="1"/>
</dbReference>
<dbReference type="GO" id="GO:0005634">
    <property type="term" value="C:nucleus"/>
    <property type="evidence" value="ECO:0007669"/>
    <property type="project" value="UniProtKB-SubCell"/>
</dbReference>
<evidence type="ECO:0000259" key="14">
    <source>
        <dbReference type="Pfam" id="PF04560"/>
    </source>
</evidence>
<name>A0A9N9B717_9GLOM</name>
<dbReference type="InterPro" id="IPR007645">
    <property type="entry name" value="RNA_pol_Rpb2_3"/>
</dbReference>
<keyword evidence="5 12" id="KW-0548">Nucleotidyltransferase</keyword>
<dbReference type="SUPFAM" id="SSF64484">
    <property type="entry name" value="beta and beta-prime subunits of DNA dependent RNA-polymerase"/>
    <property type="match status" value="1"/>
</dbReference>
<dbReference type="FunFam" id="3.90.1800.10:FF:000003">
    <property type="entry name" value="DNA-directed RNA polymerase subunit beta"/>
    <property type="match status" value="1"/>
</dbReference>
<evidence type="ECO:0000256" key="7">
    <source>
        <dbReference type="ARBA" id="ARBA00022771"/>
    </source>
</evidence>
<evidence type="ECO:0000259" key="18">
    <source>
        <dbReference type="Pfam" id="PF04566"/>
    </source>
</evidence>
<dbReference type="AlphaFoldDB" id="A0A9N9B717"/>
<dbReference type="InterPro" id="IPR015712">
    <property type="entry name" value="DNA-dir_RNA_pol_su2"/>
</dbReference>
<dbReference type="InterPro" id="IPR007121">
    <property type="entry name" value="RNA_pol_bsu_CS"/>
</dbReference>
<dbReference type="NCBIfam" id="NF007175">
    <property type="entry name" value="PRK09606.1"/>
    <property type="match status" value="1"/>
</dbReference>
<dbReference type="InterPro" id="IPR014724">
    <property type="entry name" value="RNA_pol_RPB2_OB-fold"/>
</dbReference>
<comment type="similarity">
    <text evidence="2 11">Belongs to the RNA polymerase beta chain family.</text>
</comment>
<evidence type="ECO:0000256" key="1">
    <source>
        <dbReference type="ARBA" id="ARBA00004123"/>
    </source>
</evidence>
<dbReference type="GO" id="GO:0000428">
    <property type="term" value="C:DNA-directed RNA polymerase complex"/>
    <property type="evidence" value="ECO:0007669"/>
    <property type="project" value="UniProtKB-KW"/>
</dbReference>
<keyword evidence="7" id="KW-0863">Zinc-finger</keyword>
<evidence type="ECO:0000259" key="15">
    <source>
        <dbReference type="Pfam" id="PF04561"/>
    </source>
</evidence>